<evidence type="ECO:0000256" key="6">
    <source>
        <dbReference type="ARBA" id="ARBA00022777"/>
    </source>
</evidence>
<dbReference type="EMBL" id="BQOL01000001">
    <property type="protein sequence ID" value="GKI17314.1"/>
    <property type="molecule type" value="Genomic_DNA"/>
</dbReference>
<keyword evidence="6 15" id="KW-0418">Kinase</keyword>
<dbReference type="SUPFAM" id="SSF111331">
    <property type="entry name" value="NAD kinase/diacylglycerol kinase-like"/>
    <property type="match status" value="1"/>
</dbReference>
<evidence type="ECO:0000313" key="17">
    <source>
        <dbReference type="Proteomes" id="UP001181347"/>
    </source>
</evidence>
<evidence type="ECO:0000313" key="13">
    <source>
        <dbReference type="EMBL" id="GKI17314.1"/>
    </source>
</evidence>
<keyword evidence="8" id="KW-0460">Magnesium</keyword>
<keyword evidence="4" id="KW-0479">Metal-binding</keyword>
<evidence type="ECO:0000313" key="16">
    <source>
        <dbReference type="Proteomes" id="UP000324870"/>
    </source>
</evidence>
<proteinExistence type="predicted"/>
<dbReference type="InterPro" id="IPR050187">
    <property type="entry name" value="Lipid_Phosphate_FormReg"/>
</dbReference>
<accession>A0A5B5VRN1</accession>
<evidence type="ECO:0000313" key="15">
    <source>
        <dbReference type="EMBL" id="MDU0259005.1"/>
    </source>
</evidence>
<protein>
    <submittedName>
        <fullName evidence="13 15">Diacylglycerol kinase</fullName>
    </submittedName>
</protein>
<dbReference type="Gene3D" id="2.60.200.40">
    <property type="match status" value="1"/>
</dbReference>
<dbReference type="PANTHER" id="PTHR12358:SF106">
    <property type="entry name" value="LIPID KINASE YEGS"/>
    <property type="match status" value="1"/>
</dbReference>
<reference evidence="13" key="2">
    <citation type="submission" date="2022-01" db="EMBL/GenBank/DDBJ databases">
        <title>Novel bile acid biosynthetic pathways are enriched in the microbiome of centenarians.</title>
        <authorList>
            <person name="Sato Y."/>
            <person name="Atarashi K."/>
            <person name="Plichta R.D."/>
            <person name="Arai Y."/>
            <person name="Sasajima S."/>
            <person name="Kearney M.S."/>
            <person name="Suda W."/>
            <person name="Takeshita K."/>
            <person name="Sasaki T."/>
            <person name="Okamoto S."/>
            <person name="Skelly N.A."/>
            <person name="Okamura Y."/>
            <person name="Vlamakis H."/>
            <person name="Li Y."/>
            <person name="Tanoue T."/>
            <person name="Takei H."/>
            <person name="Nittono H."/>
            <person name="Narushima S."/>
            <person name="Irie J."/>
            <person name="Itoh H."/>
            <person name="Moriya K."/>
            <person name="Sugiura Y."/>
            <person name="Suematsu M."/>
            <person name="Moritoki N."/>
            <person name="Shibata S."/>
            <person name="Littman R.D."/>
            <person name="Fischbach A.M."/>
            <person name="Uwamino Y."/>
            <person name="Inoue T."/>
            <person name="Honda A."/>
            <person name="Hattori M."/>
            <person name="Murai T."/>
            <person name="Xavier J.R."/>
            <person name="Hirose N."/>
            <person name="Honda K."/>
        </authorList>
    </citation>
    <scope>NUCLEOTIDE SEQUENCE</scope>
    <source>
        <strain evidence="13">CE91-St16</strain>
    </source>
</reference>
<dbReference type="Proteomes" id="UP000324870">
    <property type="component" value="Unassembled WGS sequence"/>
</dbReference>
<dbReference type="PANTHER" id="PTHR12358">
    <property type="entry name" value="SPHINGOSINE KINASE"/>
    <property type="match status" value="1"/>
</dbReference>
<keyword evidence="5" id="KW-0547">Nucleotide-binding</keyword>
<keyword evidence="3" id="KW-0808">Transferase</keyword>
<evidence type="ECO:0000256" key="8">
    <source>
        <dbReference type="ARBA" id="ARBA00022842"/>
    </source>
</evidence>
<dbReference type="RefSeq" id="WP_014776128.1">
    <property type="nucleotide sequence ID" value="NZ_AP025581.1"/>
</dbReference>
<feature type="domain" description="DAGKc" evidence="12">
    <location>
        <begin position="3"/>
        <end position="139"/>
    </location>
</feature>
<dbReference type="EMBL" id="JAWDES010000004">
    <property type="protein sequence ID" value="MDU0259005.1"/>
    <property type="molecule type" value="Genomic_DNA"/>
</dbReference>
<dbReference type="GeneID" id="79837178"/>
<dbReference type="AlphaFoldDB" id="A0A5B5VRN1"/>
<dbReference type="InterPro" id="IPR045540">
    <property type="entry name" value="YegS/DAGK_C"/>
</dbReference>
<evidence type="ECO:0000256" key="1">
    <source>
        <dbReference type="ARBA" id="ARBA00001946"/>
    </source>
</evidence>
<dbReference type="GO" id="GO:0005886">
    <property type="term" value="C:plasma membrane"/>
    <property type="evidence" value="ECO:0007669"/>
    <property type="project" value="TreeGrafter"/>
</dbReference>
<dbReference type="InterPro" id="IPR005218">
    <property type="entry name" value="Diacylglycerol/lipid_kinase"/>
</dbReference>
<dbReference type="Gene3D" id="3.40.50.10330">
    <property type="entry name" value="Probable inorganic polyphosphate/atp-NAD kinase, domain 1"/>
    <property type="match status" value="1"/>
</dbReference>
<dbReference type="Proteomes" id="UP001181347">
    <property type="component" value="Unassembled WGS sequence"/>
</dbReference>
<sequence>MEADKVKWFVIVNPVAGGGRGLDHFPQISKLLRDAHIVCEPVFTEHKFHATELTVSAVKEGYRNIIVVGGDGTLHEVVNGLFIQQEVCPDEVLLAVIAVGTGNDWVRTFGISNRYQDAVKAIGEGYSFLQDVGVVSYEESHYRQSRYMANVAGAGFDARMVRKLSHLKKKGRKSRWRSTWCLVKNFFRYKSTGVKVWVDDRLVYNNLLFSIAIGICKYNVGGMQQLPDAVADDGMLDVSLVRPVHFWHLLFRFHYLFNGGIYRIRHILQERGSCIRIESSPEISVEVDGELLGETPLEFSILHKAVRIVVGREFYDRQERGECPCEGK</sequence>
<dbReference type="SMART" id="SM00046">
    <property type="entry name" value="DAGKc"/>
    <property type="match status" value="1"/>
</dbReference>
<evidence type="ECO:0000313" key="14">
    <source>
        <dbReference type="EMBL" id="KAA3160184.1"/>
    </source>
</evidence>
<dbReference type="InterPro" id="IPR016064">
    <property type="entry name" value="NAD/diacylglycerol_kinase_sf"/>
</dbReference>
<keyword evidence="16" id="KW-1185">Reference proteome</keyword>
<dbReference type="GO" id="GO:0005524">
    <property type="term" value="F:ATP binding"/>
    <property type="evidence" value="ECO:0007669"/>
    <property type="project" value="UniProtKB-KW"/>
</dbReference>
<reference evidence="14 16" key="1">
    <citation type="journal article" date="2019" name="Nat. Med.">
        <title>A library of human gut bacterial isolates paired with longitudinal multiomics data enables mechanistic microbiome research.</title>
        <authorList>
            <person name="Poyet M."/>
            <person name="Groussin M."/>
            <person name="Gibbons S.M."/>
            <person name="Avila-Pacheco J."/>
            <person name="Jiang X."/>
            <person name="Kearney S.M."/>
            <person name="Perrotta A.R."/>
            <person name="Berdy B."/>
            <person name="Zhao S."/>
            <person name="Lieberman T.D."/>
            <person name="Swanson P.K."/>
            <person name="Smith M."/>
            <person name="Roesemann S."/>
            <person name="Alexander J.E."/>
            <person name="Rich S.A."/>
            <person name="Livny J."/>
            <person name="Vlamakis H."/>
            <person name="Clish C."/>
            <person name="Bullock K."/>
            <person name="Deik A."/>
            <person name="Scott J."/>
            <person name="Pierce K.A."/>
            <person name="Xavier R.J."/>
            <person name="Alm E.J."/>
        </authorList>
    </citation>
    <scope>NUCLEOTIDE SEQUENCE [LARGE SCALE GENOMIC DNA]</scope>
    <source>
        <strain evidence="14 16">BIOML-A1</strain>
    </source>
</reference>
<keyword evidence="10" id="KW-0594">Phospholipid biosynthesis</keyword>
<dbReference type="Proteomes" id="UP001055105">
    <property type="component" value="Unassembled WGS sequence"/>
</dbReference>
<name>A0A5B5VRN1_9BACT</name>
<reference evidence="15" key="3">
    <citation type="submission" date="2023-10" db="EMBL/GenBank/DDBJ databases">
        <title>Genome Sequence of the Bacteria from From Gut Wall in Crohn's Disease.</title>
        <authorList>
            <person name="Rodriguez-Palacios A."/>
        </authorList>
    </citation>
    <scope>NUCLEOTIDE SEQUENCE</scope>
    <source>
        <strain evidence="15">CavFT-hAR58</strain>
    </source>
</reference>
<dbReference type="Pfam" id="PF19279">
    <property type="entry name" value="YegS_C"/>
    <property type="match status" value="1"/>
</dbReference>
<dbReference type="Pfam" id="PF00781">
    <property type="entry name" value="DAGK_cat"/>
    <property type="match status" value="1"/>
</dbReference>
<dbReference type="GO" id="GO:0046872">
    <property type="term" value="F:metal ion binding"/>
    <property type="evidence" value="ECO:0007669"/>
    <property type="project" value="UniProtKB-KW"/>
</dbReference>
<keyword evidence="7" id="KW-0067">ATP-binding</keyword>
<dbReference type="EMBL" id="VVND01000003">
    <property type="protein sequence ID" value="KAA3160184.1"/>
    <property type="molecule type" value="Genomic_DNA"/>
</dbReference>
<dbReference type="GO" id="GO:0016301">
    <property type="term" value="F:kinase activity"/>
    <property type="evidence" value="ECO:0007669"/>
    <property type="project" value="UniProtKB-KW"/>
</dbReference>
<comment type="caution">
    <text evidence="15">The sequence shown here is derived from an EMBL/GenBank/DDBJ whole genome shotgun (WGS) entry which is preliminary data.</text>
</comment>
<dbReference type="InterPro" id="IPR001206">
    <property type="entry name" value="Diacylglycerol_kinase_cat_dom"/>
</dbReference>
<gene>
    <name evidence="13" type="ORF">CE91St16_02220</name>
    <name evidence="14" type="ORF">F2A26_02935</name>
    <name evidence="15" type="ORF">RVH17_02585</name>
</gene>
<comment type="cofactor">
    <cofactor evidence="1">
        <name>Mg(2+)</name>
        <dbReference type="ChEBI" id="CHEBI:18420"/>
    </cofactor>
</comment>
<dbReference type="InterPro" id="IPR017438">
    <property type="entry name" value="ATP-NAD_kinase_N"/>
</dbReference>
<evidence type="ECO:0000256" key="10">
    <source>
        <dbReference type="ARBA" id="ARBA00023209"/>
    </source>
</evidence>
<dbReference type="NCBIfam" id="TIGR00147">
    <property type="entry name" value="YegS/Rv2252/BmrU family lipid kinase"/>
    <property type="match status" value="1"/>
</dbReference>
<dbReference type="OMA" id="GTSPDFC"/>
<organism evidence="15 17">
    <name type="scientific">Alistipes finegoldii</name>
    <dbReference type="NCBI Taxonomy" id="214856"/>
    <lineage>
        <taxon>Bacteria</taxon>
        <taxon>Pseudomonadati</taxon>
        <taxon>Bacteroidota</taxon>
        <taxon>Bacteroidia</taxon>
        <taxon>Bacteroidales</taxon>
        <taxon>Rikenellaceae</taxon>
        <taxon>Alistipes</taxon>
    </lineage>
</organism>
<keyword evidence="2" id="KW-0444">Lipid biosynthesis</keyword>
<evidence type="ECO:0000256" key="4">
    <source>
        <dbReference type="ARBA" id="ARBA00022723"/>
    </source>
</evidence>
<evidence type="ECO:0000256" key="7">
    <source>
        <dbReference type="ARBA" id="ARBA00022840"/>
    </source>
</evidence>
<evidence type="ECO:0000256" key="11">
    <source>
        <dbReference type="ARBA" id="ARBA00023264"/>
    </source>
</evidence>
<keyword evidence="11" id="KW-1208">Phospholipid metabolism</keyword>
<dbReference type="PROSITE" id="PS50146">
    <property type="entry name" value="DAGK"/>
    <property type="match status" value="1"/>
</dbReference>
<evidence type="ECO:0000256" key="5">
    <source>
        <dbReference type="ARBA" id="ARBA00022741"/>
    </source>
</evidence>
<evidence type="ECO:0000259" key="12">
    <source>
        <dbReference type="PROSITE" id="PS50146"/>
    </source>
</evidence>
<evidence type="ECO:0000256" key="3">
    <source>
        <dbReference type="ARBA" id="ARBA00022679"/>
    </source>
</evidence>
<evidence type="ECO:0000256" key="2">
    <source>
        <dbReference type="ARBA" id="ARBA00022516"/>
    </source>
</evidence>
<dbReference type="GO" id="GO:0008654">
    <property type="term" value="P:phospholipid biosynthetic process"/>
    <property type="evidence" value="ECO:0007669"/>
    <property type="project" value="UniProtKB-KW"/>
</dbReference>
<keyword evidence="9" id="KW-0443">Lipid metabolism</keyword>
<evidence type="ECO:0000256" key="9">
    <source>
        <dbReference type="ARBA" id="ARBA00023098"/>
    </source>
</evidence>